<feature type="transmembrane region" description="Helical" evidence="19">
    <location>
        <begin position="59"/>
        <end position="77"/>
    </location>
</feature>
<sequence length="619" mass="65365">MQTKTIHVITLLAGILLLLAGVLEISGAVSWRQGVLLTATVIAAAPIVTKAFRAAVMRIVTIELLVTLAVAGAVYLGEYVESAAVTFLFLLGSWLESRSLAKTRNSLQSLIALVPATATVIREGSTASVPVDQLQQGDRVRIRSGERIAVDGTIASGQAAIDEAAVTGEPGPTLKSAGDKVYSGALIDNGSIDVIAERVGEETTFARMIQLVEEAQESGSRTQKFIDRFAAIYTPATVLLSLLVYVLTGKLEMALTFLVIACPGALVIGVPVSLVSGIGNGAKHGVLIKGGEAMERLSRIDTAVFDKTGTLTQGRPEVRAIRIFEGEENDVLRLAAEAESASEHPLGYTVVQEALRRGIQLTGQPEQVEVVKGGGIRAVIAGQQIVIGSRKLLETSGIGIGKGPDEEAVELEKLGNTVVFIGVEGRLTGMFAIADPIREEAYAAIRHLRRSGVTRMILLTGDNRHTAQLVGNQLGLDEVHAQMLPEQKAAFIQRLRSDGFRVAMAGDGINDAPALATADIGLAMGEGGTDIAMETADIVLMADRLDQFAHAYGLAKATVRNMKQNLTLALGTALLLISGVLFGQVLLAGGMLVHELSVLAVILNAIRLNRFRGRATVTT</sequence>
<keyword evidence="7 19" id="KW-0812">Transmembrane</keyword>
<dbReference type="GO" id="GO:0005886">
    <property type="term" value="C:plasma membrane"/>
    <property type="evidence" value="ECO:0007669"/>
    <property type="project" value="UniProtKB-SubCell"/>
</dbReference>
<feature type="transmembrane region" description="Helical" evidence="19">
    <location>
        <begin position="229"/>
        <end position="247"/>
    </location>
</feature>
<dbReference type="GO" id="GO:0046872">
    <property type="term" value="F:metal ion binding"/>
    <property type="evidence" value="ECO:0007669"/>
    <property type="project" value="UniProtKB-KW"/>
</dbReference>
<evidence type="ECO:0000256" key="18">
    <source>
        <dbReference type="ARBA" id="ARBA00049338"/>
    </source>
</evidence>
<feature type="transmembrane region" description="Helical" evidence="19">
    <location>
        <begin position="588"/>
        <end position="606"/>
    </location>
</feature>
<keyword evidence="14" id="KW-0186">Copper</keyword>
<dbReference type="GO" id="GO:0016887">
    <property type="term" value="F:ATP hydrolysis activity"/>
    <property type="evidence" value="ECO:0007669"/>
    <property type="project" value="InterPro"/>
</dbReference>
<dbReference type="PROSITE" id="PS00154">
    <property type="entry name" value="ATPASE_E1_E2"/>
    <property type="match status" value="1"/>
</dbReference>
<dbReference type="SFLD" id="SFLDS00003">
    <property type="entry name" value="Haloacid_Dehalogenase"/>
    <property type="match status" value="1"/>
</dbReference>
<feature type="transmembrane region" description="Helical" evidence="19">
    <location>
        <begin position="566"/>
        <end position="582"/>
    </location>
</feature>
<keyword evidence="16 19" id="KW-0472">Membrane</keyword>
<dbReference type="SFLD" id="SFLDF00027">
    <property type="entry name" value="p-type_atpase"/>
    <property type="match status" value="1"/>
</dbReference>
<dbReference type="SUPFAM" id="SSF56784">
    <property type="entry name" value="HAD-like"/>
    <property type="match status" value="1"/>
</dbReference>
<dbReference type="Pfam" id="PF00702">
    <property type="entry name" value="Hydrolase"/>
    <property type="match status" value="1"/>
</dbReference>
<dbReference type="RefSeq" id="WP_301629485.1">
    <property type="nucleotide sequence ID" value="NZ_BORS01000014.1"/>
</dbReference>
<comment type="caution">
    <text evidence="21">The sequence shown here is derived from an EMBL/GenBank/DDBJ whole genome shotgun (WGS) entry which is preliminary data.</text>
</comment>
<keyword evidence="4 19" id="KW-1003">Cell membrane</keyword>
<dbReference type="InterPro" id="IPR044492">
    <property type="entry name" value="P_typ_ATPase_HD_dom"/>
</dbReference>
<dbReference type="AlphaFoldDB" id="A0A920CPA1"/>
<evidence type="ECO:0000256" key="9">
    <source>
        <dbReference type="ARBA" id="ARBA00022741"/>
    </source>
</evidence>
<keyword evidence="10" id="KW-0187">Copper transport</keyword>
<dbReference type="Pfam" id="PF00122">
    <property type="entry name" value="E1-E2_ATPase"/>
    <property type="match status" value="1"/>
</dbReference>
<keyword evidence="5" id="KW-0104">Cadmium</keyword>
<dbReference type="Gene3D" id="2.70.150.10">
    <property type="entry name" value="Calcium-transporting ATPase, cytoplasmic transduction domain A"/>
    <property type="match status" value="1"/>
</dbReference>
<organism evidence="21 22">
    <name type="scientific">Paenibacillus apis</name>
    <dbReference type="NCBI Taxonomy" id="1792174"/>
    <lineage>
        <taxon>Bacteria</taxon>
        <taxon>Bacillati</taxon>
        <taxon>Bacillota</taxon>
        <taxon>Bacilli</taxon>
        <taxon>Bacillales</taxon>
        <taxon>Paenibacillaceae</taxon>
        <taxon>Paenibacillus</taxon>
    </lineage>
</organism>
<dbReference type="PRINTS" id="PR00119">
    <property type="entry name" value="CATATPASE"/>
</dbReference>
<dbReference type="GO" id="GO:0005524">
    <property type="term" value="F:ATP binding"/>
    <property type="evidence" value="ECO:0007669"/>
    <property type="project" value="UniProtKB-UniRule"/>
</dbReference>
<keyword evidence="6" id="KW-0597">Phosphoprotein</keyword>
<accession>A0A920CPA1</accession>
<evidence type="ECO:0000256" key="2">
    <source>
        <dbReference type="ARBA" id="ARBA00006024"/>
    </source>
</evidence>
<dbReference type="GO" id="GO:0006825">
    <property type="term" value="P:copper ion transport"/>
    <property type="evidence" value="ECO:0007669"/>
    <property type="project" value="UniProtKB-KW"/>
</dbReference>
<evidence type="ECO:0000256" key="13">
    <source>
        <dbReference type="ARBA" id="ARBA00022989"/>
    </source>
</evidence>
<evidence type="ECO:0000259" key="20">
    <source>
        <dbReference type="Pfam" id="PF00122"/>
    </source>
</evidence>
<dbReference type="NCBIfam" id="TIGR01494">
    <property type="entry name" value="ATPase_P-type"/>
    <property type="match status" value="2"/>
</dbReference>
<evidence type="ECO:0000313" key="22">
    <source>
        <dbReference type="Proteomes" id="UP000678895"/>
    </source>
</evidence>
<dbReference type="NCBIfam" id="TIGR01511">
    <property type="entry name" value="ATPase-IB1_Cu"/>
    <property type="match status" value="1"/>
</dbReference>
<dbReference type="EC" id="7.2.2.21" evidence="17"/>
<evidence type="ECO:0000256" key="10">
    <source>
        <dbReference type="ARBA" id="ARBA00022796"/>
    </source>
</evidence>
<proteinExistence type="inferred from homology"/>
<dbReference type="EMBL" id="BORS01000014">
    <property type="protein sequence ID" value="GIO44007.1"/>
    <property type="molecule type" value="Genomic_DNA"/>
</dbReference>
<name>A0A920CPA1_9BACL</name>
<keyword evidence="12" id="KW-1278">Translocase</keyword>
<dbReference type="InterPro" id="IPR018303">
    <property type="entry name" value="ATPase_P-typ_P_site"/>
</dbReference>
<dbReference type="SUPFAM" id="SSF81653">
    <property type="entry name" value="Calcium ATPase, transduction domain A"/>
    <property type="match status" value="1"/>
</dbReference>
<evidence type="ECO:0000256" key="6">
    <source>
        <dbReference type="ARBA" id="ARBA00022553"/>
    </source>
</evidence>
<comment type="subcellular location">
    <subcellularLocation>
        <location evidence="1">Cell membrane</location>
        <topology evidence="1">Multi-pass membrane protein</topology>
    </subcellularLocation>
</comment>
<evidence type="ECO:0000256" key="17">
    <source>
        <dbReference type="ARBA" id="ARBA00039103"/>
    </source>
</evidence>
<dbReference type="Proteomes" id="UP000678895">
    <property type="component" value="Unassembled WGS sequence"/>
</dbReference>
<keyword evidence="3" id="KW-0813">Transport</keyword>
<evidence type="ECO:0000256" key="8">
    <source>
        <dbReference type="ARBA" id="ARBA00022723"/>
    </source>
</evidence>
<dbReference type="SFLD" id="SFLDG00002">
    <property type="entry name" value="C1.7:_P-type_atpase_like"/>
    <property type="match status" value="1"/>
</dbReference>
<evidence type="ECO:0000256" key="7">
    <source>
        <dbReference type="ARBA" id="ARBA00022692"/>
    </source>
</evidence>
<keyword evidence="15" id="KW-0406">Ion transport</keyword>
<dbReference type="Gene3D" id="3.40.1110.10">
    <property type="entry name" value="Calcium-transporting ATPase, cytoplasmic domain N"/>
    <property type="match status" value="1"/>
</dbReference>
<dbReference type="InterPro" id="IPR023298">
    <property type="entry name" value="ATPase_P-typ_TM_dom_sf"/>
</dbReference>
<keyword evidence="22" id="KW-1185">Reference proteome</keyword>
<dbReference type="CDD" id="cd02079">
    <property type="entry name" value="P-type_ATPase_HM"/>
    <property type="match status" value="1"/>
</dbReference>
<dbReference type="PANTHER" id="PTHR48085:SF5">
    <property type="entry name" value="CADMIUM_ZINC-TRANSPORTING ATPASE HMA4-RELATED"/>
    <property type="match status" value="1"/>
</dbReference>
<gene>
    <name evidence="21" type="primary">cadA</name>
    <name evidence="21" type="ORF">J41TS4_37650</name>
</gene>
<dbReference type="GO" id="GO:0008551">
    <property type="term" value="F:P-type cadmium transporter activity"/>
    <property type="evidence" value="ECO:0007669"/>
    <property type="project" value="UniProtKB-EC"/>
</dbReference>
<dbReference type="Gene3D" id="3.40.50.1000">
    <property type="entry name" value="HAD superfamily/HAD-like"/>
    <property type="match status" value="1"/>
</dbReference>
<evidence type="ECO:0000256" key="3">
    <source>
        <dbReference type="ARBA" id="ARBA00022448"/>
    </source>
</evidence>
<comment type="catalytic activity">
    <reaction evidence="18">
        <text>Cd(2+)(in) + ATP + H2O = Cd(2+)(out) + ADP + phosphate + H(+)</text>
        <dbReference type="Rhea" id="RHEA:12132"/>
        <dbReference type="ChEBI" id="CHEBI:15377"/>
        <dbReference type="ChEBI" id="CHEBI:15378"/>
        <dbReference type="ChEBI" id="CHEBI:30616"/>
        <dbReference type="ChEBI" id="CHEBI:43474"/>
        <dbReference type="ChEBI" id="CHEBI:48775"/>
        <dbReference type="ChEBI" id="CHEBI:456216"/>
        <dbReference type="EC" id="7.2.2.21"/>
    </reaction>
</comment>
<dbReference type="NCBIfam" id="TIGR01525">
    <property type="entry name" value="ATPase-IB_hvy"/>
    <property type="match status" value="1"/>
</dbReference>
<dbReference type="InterPro" id="IPR051014">
    <property type="entry name" value="Cation_Transport_ATPase_IB"/>
</dbReference>
<evidence type="ECO:0000256" key="4">
    <source>
        <dbReference type="ARBA" id="ARBA00022475"/>
    </source>
</evidence>
<evidence type="ECO:0000256" key="5">
    <source>
        <dbReference type="ARBA" id="ARBA00022539"/>
    </source>
</evidence>
<evidence type="ECO:0000256" key="19">
    <source>
        <dbReference type="RuleBase" id="RU362081"/>
    </source>
</evidence>
<dbReference type="InterPro" id="IPR036412">
    <property type="entry name" value="HAD-like_sf"/>
</dbReference>
<comment type="similarity">
    <text evidence="2 19">Belongs to the cation transport ATPase (P-type) (TC 3.A.3) family. Type IB subfamily.</text>
</comment>
<dbReference type="SUPFAM" id="SSF81665">
    <property type="entry name" value="Calcium ATPase, transmembrane domain M"/>
    <property type="match status" value="1"/>
</dbReference>
<dbReference type="InterPro" id="IPR023299">
    <property type="entry name" value="ATPase_P-typ_cyto_dom_N"/>
</dbReference>
<dbReference type="PANTHER" id="PTHR48085">
    <property type="entry name" value="CADMIUM/ZINC-TRANSPORTING ATPASE HMA2-RELATED"/>
    <property type="match status" value="1"/>
</dbReference>
<protein>
    <recommendedName>
        <fullName evidence="17">Cd(2+)-exporting ATPase</fullName>
        <ecNumber evidence="17">7.2.2.21</ecNumber>
    </recommendedName>
</protein>
<dbReference type="InterPro" id="IPR023214">
    <property type="entry name" value="HAD_sf"/>
</dbReference>
<keyword evidence="11 19" id="KW-0067">ATP-binding</keyword>
<keyword evidence="13 19" id="KW-1133">Transmembrane helix</keyword>
<evidence type="ECO:0000256" key="11">
    <source>
        <dbReference type="ARBA" id="ARBA00022840"/>
    </source>
</evidence>
<evidence type="ECO:0000313" key="21">
    <source>
        <dbReference type="EMBL" id="GIO44007.1"/>
    </source>
</evidence>
<evidence type="ECO:0000256" key="15">
    <source>
        <dbReference type="ARBA" id="ARBA00023065"/>
    </source>
</evidence>
<keyword evidence="8 19" id="KW-0479">Metal-binding</keyword>
<feature type="transmembrane region" description="Helical" evidence="19">
    <location>
        <begin position="253"/>
        <end position="275"/>
    </location>
</feature>
<feature type="domain" description="P-type ATPase A" evidence="20">
    <location>
        <begin position="113"/>
        <end position="213"/>
    </location>
</feature>
<reference evidence="21" key="1">
    <citation type="submission" date="2021-03" db="EMBL/GenBank/DDBJ databases">
        <title>Antimicrobial resistance genes in bacteria isolated from Japanese honey, and their potential for conferring macrolide and lincosamide resistance in the American foulbrood pathogen Paenibacillus larvae.</title>
        <authorList>
            <person name="Okamoto M."/>
            <person name="Kumagai M."/>
            <person name="Kanamori H."/>
            <person name="Takamatsu D."/>
        </authorList>
    </citation>
    <scope>NUCLEOTIDE SEQUENCE</scope>
    <source>
        <strain evidence="21">J41TS4</strain>
    </source>
</reference>
<dbReference type="PRINTS" id="PR00120">
    <property type="entry name" value="HATPASE"/>
</dbReference>
<evidence type="ECO:0000256" key="16">
    <source>
        <dbReference type="ARBA" id="ARBA00023136"/>
    </source>
</evidence>
<dbReference type="InterPro" id="IPR001757">
    <property type="entry name" value="P_typ_ATPase"/>
</dbReference>
<dbReference type="InterPro" id="IPR059000">
    <property type="entry name" value="ATPase_P-type_domA"/>
</dbReference>
<keyword evidence="9 19" id="KW-0547">Nucleotide-binding</keyword>
<dbReference type="InterPro" id="IPR008250">
    <property type="entry name" value="ATPase_P-typ_transduc_dom_A_sf"/>
</dbReference>
<evidence type="ECO:0000256" key="12">
    <source>
        <dbReference type="ARBA" id="ARBA00022967"/>
    </source>
</evidence>
<evidence type="ECO:0000256" key="1">
    <source>
        <dbReference type="ARBA" id="ARBA00004651"/>
    </source>
</evidence>
<dbReference type="FunFam" id="2.70.150.10:FF:000020">
    <property type="entry name" value="Copper-exporting P-type ATPase A"/>
    <property type="match status" value="1"/>
</dbReference>
<evidence type="ECO:0000256" key="14">
    <source>
        <dbReference type="ARBA" id="ARBA00023008"/>
    </source>
</evidence>
<dbReference type="InterPro" id="IPR027256">
    <property type="entry name" value="P-typ_ATPase_IB"/>
</dbReference>